<dbReference type="Proteomes" id="UP000028045">
    <property type="component" value="Unassembled WGS sequence"/>
</dbReference>
<protein>
    <recommendedName>
        <fullName evidence="4">F-box domain-containing protein</fullName>
    </recommendedName>
</protein>
<keyword evidence="1" id="KW-0677">Repeat</keyword>
<dbReference type="EMBL" id="KL648097">
    <property type="protein sequence ID" value="KEY72159.1"/>
    <property type="molecule type" value="Genomic_DNA"/>
</dbReference>
<dbReference type="OrthoDB" id="341259at2759"/>
<dbReference type="Pfam" id="PF12796">
    <property type="entry name" value="Ank_2"/>
    <property type="match status" value="1"/>
</dbReference>
<gene>
    <name evidence="5" type="ORF">S7711_00168</name>
</gene>
<keyword evidence="2 3" id="KW-0040">ANK repeat</keyword>
<evidence type="ECO:0000313" key="5">
    <source>
        <dbReference type="EMBL" id="KEY72159.1"/>
    </source>
</evidence>
<keyword evidence="6" id="KW-1185">Reference proteome</keyword>
<dbReference type="SUPFAM" id="SSF48403">
    <property type="entry name" value="Ankyrin repeat"/>
    <property type="match status" value="2"/>
</dbReference>
<dbReference type="InterPro" id="IPR001810">
    <property type="entry name" value="F-box_dom"/>
</dbReference>
<dbReference type="PROSITE" id="PS50297">
    <property type="entry name" value="ANK_REP_REGION"/>
    <property type="match status" value="2"/>
</dbReference>
<proteinExistence type="predicted"/>
<evidence type="ECO:0000256" key="1">
    <source>
        <dbReference type="ARBA" id="ARBA00022737"/>
    </source>
</evidence>
<dbReference type="PANTHER" id="PTHR24198">
    <property type="entry name" value="ANKYRIN REPEAT AND PROTEIN KINASE DOMAIN-CONTAINING PROTEIN"/>
    <property type="match status" value="1"/>
</dbReference>
<evidence type="ECO:0000256" key="2">
    <source>
        <dbReference type="ARBA" id="ARBA00023043"/>
    </source>
</evidence>
<feature type="repeat" description="ANK" evidence="3">
    <location>
        <begin position="1"/>
        <end position="31"/>
    </location>
</feature>
<evidence type="ECO:0000256" key="3">
    <source>
        <dbReference type="PROSITE-ProRule" id="PRU00023"/>
    </source>
</evidence>
<dbReference type="Gene3D" id="1.25.40.20">
    <property type="entry name" value="Ankyrin repeat-containing domain"/>
    <property type="match status" value="2"/>
</dbReference>
<feature type="repeat" description="ANK" evidence="3">
    <location>
        <begin position="645"/>
        <end position="673"/>
    </location>
</feature>
<dbReference type="InterPro" id="IPR002110">
    <property type="entry name" value="Ankyrin_rpt"/>
</dbReference>
<dbReference type="PROSITE" id="PS50088">
    <property type="entry name" value="ANK_REPEAT"/>
    <property type="match status" value="3"/>
</dbReference>
<dbReference type="HOGENOM" id="CLU_276365_0_0_1"/>
<dbReference type="PANTHER" id="PTHR24198:SF165">
    <property type="entry name" value="ANKYRIN REPEAT-CONTAINING PROTEIN-RELATED"/>
    <property type="match status" value="1"/>
</dbReference>
<dbReference type="Pfam" id="PF00023">
    <property type="entry name" value="Ank"/>
    <property type="match status" value="2"/>
</dbReference>
<sequence>MEALHLSAMLGHREIVLRLLDLGADISSRVTLTTGAWTRHMTPLMFALLWKRTGTARVLLERGASQVVCVVRRELHNGIVTTQGEFTALICAIHASVKPVVDMLLSQPNPMLGNSPGCGYSPLHLACGLDLDRVKFIQPLLDAGADPGLGCRHFEKPMCLLAQMTNQRVAIDGMEALLAAGANVDDHNESDTCTPLEFAAMHTHLDTIQFLLKNSADPNGYNPTIDGHGRPVQTARSLRWVLNDIETRDKVSQGPHPAFLGIQHLVSAGAIVRAELIESHVASLSPEMMDYLCAQAEDLPTREQGWCEAYETLSKASCFYARTVTLLLDRFPLPDKETPLASSEMRGWRMLYFQMLSSPLIKHRRMFAELLCRLKGHVYNISRRNVLICLLSNPSFWYADHGDAFHKLLEAADVDVNYRPPNGTNCLGVFLDMAAQRPLRWLDNNLEAVLDRLLGAGVQLLVVDLRYIVSRIRRKNCWRALLEPLMLRVADPDRVKLTTNDRYEALTILETSVGAHVGCEQQPPFQPGMDSLGLDRCPHELLVSMFWELDPRSLARLARVSKSINPVAEEVLYQKDALVTAKTEGSRALFWAARNNDMELLERAAAWKGSQGVNFSGLLGLPSKAFPPFDNCVPCDISDSATGIPLHVAAAAGHDHIVVRLLDLGSLIDYSTHQSTEIRCYYFTPLLYAIAGGHVSTARLLIERGACQTVGFEQTWSKNGYVRSPMISALYSALYMDLEPIVDLILSRPEHQANRVYCPWSEKPIHLACRYEDRVQYIKRLLDAGANPNSYVPVDATPLCLLAHLRDQDVAIKYIQVLLDAGADINRFHGWPCMPLNQAAKMLHVDVVRFLLQNSADPNVDATLGMVGESLALSTHWSDDKSRKWMSRAALQCVDAILRAGAIVTLPIILSWLPANWYERLEILYANATGLPTRGESWPTAYTSILSLDHCYHASITFILDHFPPPIKNGKIVGPARDFWEHFSSKPSAAQQFRTRFRLLQHGGAVKDLFKMGIDVAARDSMSNGYFVVFACMVRDNPQNWTAGEFESTLRYLVKMGARVTLHEVDWIAHRYGTITRIDLLKPLMAAFVDQRYLKLDLFSLYSALGQLEKAYISAGGRLGELGYRPTAHNDSRELEGWHDWSCAWKWLHPRD</sequence>
<dbReference type="PROSITE" id="PS50181">
    <property type="entry name" value="FBOX"/>
    <property type="match status" value="1"/>
</dbReference>
<reference evidence="5 6" key="1">
    <citation type="journal article" date="2014" name="BMC Genomics">
        <title>Comparative genome sequencing reveals chemotype-specific gene clusters in the toxigenic black mold Stachybotrys.</title>
        <authorList>
            <person name="Semeiks J."/>
            <person name="Borek D."/>
            <person name="Otwinowski Z."/>
            <person name="Grishin N.V."/>
        </authorList>
    </citation>
    <scope>NUCLEOTIDE SEQUENCE [LARGE SCALE GENOMIC DNA]</scope>
    <source>
        <strain evidence="6">CBS 109288 / IBT 7711</strain>
    </source>
</reference>
<dbReference type="SMART" id="SM00248">
    <property type="entry name" value="ANK"/>
    <property type="match status" value="11"/>
</dbReference>
<dbReference type="InterPro" id="IPR036770">
    <property type="entry name" value="Ankyrin_rpt-contain_sf"/>
</dbReference>
<name>A0A084B3N0_STACB</name>
<feature type="domain" description="F-box" evidence="4">
    <location>
        <begin position="531"/>
        <end position="576"/>
    </location>
</feature>
<evidence type="ECO:0000313" key="6">
    <source>
        <dbReference type="Proteomes" id="UP000028045"/>
    </source>
</evidence>
<accession>A0A084B3N0</accession>
<organism evidence="5 6">
    <name type="scientific">Stachybotrys chartarum (strain CBS 109288 / IBT 7711)</name>
    <name type="common">Toxic black mold</name>
    <name type="synonym">Stilbospora chartarum</name>
    <dbReference type="NCBI Taxonomy" id="1280523"/>
    <lineage>
        <taxon>Eukaryota</taxon>
        <taxon>Fungi</taxon>
        <taxon>Dikarya</taxon>
        <taxon>Ascomycota</taxon>
        <taxon>Pezizomycotina</taxon>
        <taxon>Sordariomycetes</taxon>
        <taxon>Hypocreomycetidae</taxon>
        <taxon>Hypocreales</taxon>
        <taxon>Stachybotryaceae</taxon>
        <taxon>Stachybotrys</taxon>
    </lineage>
</organism>
<evidence type="ECO:0000259" key="4">
    <source>
        <dbReference type="PROSITE" id="PS50181"/>
    </source>
</evidence>
<dbReference type="AlphaFoldDB" id="A0A084B3N0"/>
<feature type="repeat" description="ANK" evidence="3">
    <location>
        <begin position="191"/>
        <end position="223"/>
    </location>
</feature>